<dbReference type="STRING" id="1161099.SAMN05444817_104182"/>
<dbReference type="OrthoDB" id="4426807at2"/>
<gene>
    <name evidence="3" type="ORF">SAMN05444817_104182</name>
</gene>
<feature type="region of interest" description="Disordered" evidence="2">
    <location>
        <begin position="58"/>
        <end position="77"/>
    </location>
</feature>
<evidence type="ECO:0000313" key="3">
    <source>
        <dbReference type="EMBL" id="SIS45632.1"/>
    </source>
</evidence>
<reference evidence="4" key="1">
    <citation type="submission" date="2017-01" db="EMBL/GenBank/DDBJ databases">
        <authorList>
            <person name="Varghese N."/>
            <person name="Submissions S."/>
        </authorList>
    </citation>
    <scope>NUCLEOTIDE SEQUENCE [LARGE SCALE GENOMIC DNA]</scope>
    <source>
        <strain evidence="4">DSM 44531</strain>
    </source>
</reference>
<feature type="compositionally biased region" description="Basic and acidic residues" evidence="2">
    <location>
        <begin position="1"/>
        <end position="10"/>
    </location>
</feature>
<dbReference type="RefSeq" id="WP_076599070.1">
    <property type="nucleotide sequence ID" value="NZ_CP046976.1"/>
</dbReference>
<keyword evidence="1" id="KW-0175">Coiled coil</keyword>
<feature type="region of interest" description="Disordered" evidence="2">
    <location>
        <begin position="1"/>
        <end position="25"/>
    </location>
</feature>
<keyword evidence="4" id="KW-1185">Reference proteome</keyword>
<evidence type="ECO:0000256" key="2">
    <source>
        <dbReference type="SAM" id="MobiDB-lite"/>
    </source>
</evidence>
<feature type="coiled-coil region" evidence="1">
    <location>
        <begin position="26"/>
        <end position="53"/>
    </location>
</feature>
<accession>A0A1N7J8J3</accession>
<dbReference type="Proteomes" id="UP000186292">
    <property type="component" value="Unassembled WGS sequence"/>
</dbReference>
<evidence type="ECO:0000313" key="4">
    <source>
        <dbReference type="Proteomes" id="UP000186292"/>
    </source>
</evidence>
<evidence type="ECO:0000256" key="1">
    <source>
        <dbReference type="SAM" id="Coils"/>
    </source>
</evidence>
<organism evidence="3 4">
    <name type="scientific">Corynebacterium appendicis CIP 107643</name>
    <dbReference type="NCBI Taxonomy" id="1161099"/>
    <lineage>
        <taxon>Bacteria</taxon>
        <taxon>Bacillati</taxon>
        <taxon>Actinomycetota</taxon>
        <taxon>Actinomycetes</taxon>
        <taxon>Mycobacteriales</taxon>
        <taxon>Corynebacteriaceae</taxon>
        <taxon>Corynebacterium</taxon>
    </lineage>
</organism>
<proteinExistence type="predicted"/>
<sequence length="143" mass="15847">MTTPDNHETPDLSPMAQDLIQNEAPDEALEALLAELEETAEELRVELNARGRNKASLTADHEAAASEAVVEPAEGGDTTVVAAEGTKPARKHKKINPNVTPEQQAELDENFAKYWANSQGSWKNLFRLLREFRAEMQEGKHND</sequence>
<dbReference type="AlphaFoldDB" id="A0A1N7J8J3"/>
<dbReference type="EMBL" id="FTOF01000004">
    <property type="protein sequence ID" value="SIS45632.1"/>
    <property type="molecule type" value="Genomic_DNA"/>
</dbReference>
<name>A0A1N7J8J3_9CORY</name>
<protein>
    <submittedName>
        <fullName evidence="3">Uncharacterized protein</fullName>
    </submittedName>
</protein>